<gene>
    <name evidence="3" type="ORF">A3G50_01085</name>
</gene>
<dbReference type="EMBL" id="MFKM01000019">
    <property type="protein sequence ID" value="OGG43236.1"/>
    <property type="molecule type" value="Genomic_DNA"/>
</dbReference>
<comment type="caution">
    <text evidence="3">The sequence shown here is derived from an EMBL/GenBank/DDBJ whole genome shotgun (WGS) entry which is preliminary data.</text>
</comment>
<dbReference type="AlphaFoldDB" id="A0A1F6C201"/>
<protein>
    <recommendedName>
        <fullName evidence="5">TrbC/VirB2 family protein</fullName>
    </recommendedName>
</protein>
<reference evidence="3 4" key="1">
    <citation type="journal article" date="2016" name="Nat. Commun.">
        <title>Thousands of microbial genomes shed light on interconnected biogeochemical processes in an aquifer system.</title>
        <authorList>
            <person name="Anantharaman K."/>
            <person name="Brown C.T."/>
            <person name="Hug L.A."/>
            <person name="Sharon I."/>
            <person name="Castelle C.J."/>
            <person name="Probst A.J."/>
            <person name="Thomas B.C."/>
            <person name="Singh A."/>
            <person name="Wilkins M.J."/>
            <person name="Karaoz U."/>
            <person name="Brodie E.L."/>
            <person name="Williams K.H."/>
            <person name="Hubbard S.S."/>
            <person name="Banfield J.F."/>
        </authorList>
    </citation>
    <scope>NUCLEOTIDE SEQUENCE [LARGE SCALE GENOMIC DNA]</scope>
</reference>
<evidence type="ECO:0000313" key="4">
    <source>
        <dbReference type="Proteomes" id="UP000176633"/>
    </source>
</evidence>
<keyword evidence="1" id="KW-0472">Membrane</keyword>
<keyword evidence="2" id="KW-0732">Signal</keyword>
<name>A0A1F6C201_9BACT</name>
<accession>A0A1F6C201</accession>
<evidence type="ECO:0000256" key="2">
    <source>
        <dbReference type="SAM" id="SignalP"/>
    </source>
</evidence>
<dbReference type="Pfam" id="PF18895">
    <property type="entry name" value="T4SS_pilin"/>
    <property type="match status" value="1"/>
</dbReference>
<feature type="chain" id="PRO_5009523204" description="TrbC/VirB2 family protein" evidence="2">
    <location>
        <begin position="24"/>
        <end position="113"/>
    </location>
</feature>
<dbReference type="InterPro" id="IPR043993">
    <property type="entry name" value="T4SS_pilin"/>
</dbReference>
<evidence type="ECO:0000256" key="1">
    <source>
        <dbReference type="SAM" id="Phobius"/>
    </source>
</evidence>
<sequence length="113" mass="12042">MKNKRLNTILLISLIGLPILALAQTGVQTPPTPITSIEGVFRVINTLTNWIFTILLIIAVFFIMMAAFAYLGSAGEATKVAEAQNKLIYAAVAIGVGLIAKGVEFVVRQLLGA</sequence>
<feature type="transmembrane region" description="Helical" evidence="1">
    <location>
        <begin position="87"/>
        <end position="107"/>
    </location>
</feature>
<feature type="transmembrane region" description="Helical" evidence="1">
    <location>
        <begin position="47"/>
        <end position="71"/>
    </location>
</feature>
<dbReference type="Proteomes" id="UP000176633">
    <property type="component" value="Unassembled WGS sequence"/>
</dbReference>
<keyword evidence="1" id="KW-0812">Transmembrane</keyword>
<evidence type="ECO:0000313" key="3">
    <source>
        <dbReference type="EMBL" id="OGG43236.1"/>
    </source>
</evidence>
<dbReference type="STRING" id="1798473.A3G50_01085"/>
<feature type="signal peptide" evidence="2">
    <location>
        <begin position="1"/>
        <end position="23"/>
    </location>
</feature>
<proteinExistence type="predicted"/>
<evidence type="ECO:0008006" key="5">
    <source>
        <dbReference type="Google" id="ProtNLM"/>
    </source>
</evidence>
<keyword evidence="1" id="KW-1133">Transmembrane helix</keyword>
<organism evidence="3 4">
    <name type="scientific">Candidatus Jorgensenbacteria bacterium RIFCSPLOWO2_12_FULL_42_11</name>
    <dbReference type="NCBI Taxonomy" id="1798473"/>
    <lineage>
        <taxon>Bacteria</taxon>
        <taxon>Candidatus Joergenseniibacteriota</taxon>
    </lineage>
</organism>